<protein>
    <submittedName>
        <fullName evidence="4">Uncharacterized protein</fullName>
    </submittedName>
</protein>
<reference evidence="4" key="1">
    <citation type="submission" date="2019-09" db="EMBL/GenBank/DDBJ databases">
        <title>Draft genome information of white flower Hibiscus syriacus.</title>
        <authorList>
            <person name="Kim Y.-M."/>
        </authorList>
    </citation>
    <scope>NUCLEOTIDE SEQUENCE [LARGE SCALE GENOMIC DNA]</scope>
    <source>
        <strain evidence="4">YM2019G1</strain>
    </source>
</reference>
<dbReference type="InterPro" id="IPR005202">
    <property type="entry name" value="TF_GRAS"/>
</dbReference>
<organism evidence="4 5">
    <name type="scientific">Hibiscus syriacus</name>
    <name type="common">Rose of Sharon</name>
    <dbReference type="NCBI Taxonomy" id="106335"/>
    <lineage>
        <taxon>Eukaryota</taxon>
        <taxon>Viridiplantae</taxon>
        <taxon>Streptophyta</taxon>
        <taxon>Embryophyta</taxon>
        <taxon>Tracheophyta</taxon>
        <taxon>Spermatophyta</taxon>
        <taxon>Magnoliopsida</taxon>
        <taxon>eudicotyledons</taxon>
        <taxon>Gunneridae</taxon>
        <taxon>Pentapetalae</taxon>
        <taxon>rosids</taxon>
        <taxon>malvids</taxon>
        <taxon>Malvales</taxon>
        <taxon>Malvaceae</taxon>
        <taxon>Malvoideae</taxon>
        <taxon>Hibiscus</taxon>
    </lineage>
</organism>
<evidence type="ECO:0000256" key="3">
    <source>
        <dbReference type="PROSITE-ProRule" id="PRU01191"/>
    </source>
</evidence>
<keyword evidence="2" id="KW-0804">Transcription</keyword>
<comment type="caution">
    <text evidence="3">Lacks conserved residue(s) required for the propagation of feature annotation.</text>
</comment>
<accession>A0A6A2WEY5</accession>
<keyword evidence="1" id="KW-0805">Transcription regulation</keyword>
<proteinExistence type="inferred from homology"/>
<comment type="similarity">
    <text evidence="3">Belongs to the GRAS family.</text>
</comment>
<evidence type="ECO:0000256" key="1">
    <source>
        <dbReference type="ARBA" id="ARBA00023015"/>
    </source>
</evidence>
<dbReference type="PANTHER" id="PTHR31636">
    <property type="entry name" value="OSJNBA0084A10.13 PROTEIN-RELATED"/>
    <property type="match status" value="1"/>
</dbReference>
<sequence>MDWDSIMKDLGLDDELVPSIKTIPPRAISPSCENRIQNLTEFASNEMTHQFNNLYEFYSGLNQNPVHQSDFNAGTITNNYLDISNSCGFHNISNFNLGFDFIEDLVRAADCFDTHELQFAQVIFAWLSQRLQSPSGKPLQRAAFYFKEALQSLLNGSTRSTHLSSWNEIVQTIKAYKDFCGINPIPMFSQFSTNQALLEALDGSGPLIHIIDFDIGLGGQYASLIREMTERNDHSGKFILITAVVSQEYAIETRLIKDSLVQFAQDLKKEFLQRFGVLRRDVRVIGRGLGERGMGQEDRYVVVADQDIGGSEYGGDEYGSPVEGEVSNGGDEDGAFESVGGVSGRVAVREGVGPGIPRGKRAGRVGALLVRERLGCHVGLEVLSK</sequence>
<feature type="short sequence motif" description="VHIID" evidence="3">
    <location>
        <begin position="208"/>
        <end position="212"/>
    </location>
</feature>
<evidence type="ECO:0000313" key="5">
    <source>
        <dbReference type="Proteomes" id="UP000436088"/>
    </source>
</evidence>
<dbReference type="PROSITE" id="PS50985">
    <property type="entry name" value="GRAS"/>
    <property type="match status" value="1"/>
</dbReference>
<dbReference type="AlphaFoldDB" id="A0A6A2WEY5"/>
<dbReference type="Pfam" id="PF03514">
    <property type="entry name" value="GRAS"/>
    <property type="match status" value="1"/>
</dbReference>
<comment type="caution">
    <text evidence="4">The sequence shown here is derived from an EMBL/GenBank/DDBJ whole genome shotgun (WGS) entry which is preliminary data.</text>
</comment>
<keyword evidence="5" id="KW-1185">Reference proteome</keyword>
<dbReference type="EMBL" id="VEPZ02001773">
    <property type="protein sequence ID" value="KAE8656011.1"/>
    <property type="molecule type" value="Genomic_DNA"/>
</dbReference>
<dbReference type="Proteomes" id="UP000436088">
    <property type="component" value="Unassembled WGS sequence"/>
</dbReference>
<evidence type="ECO:0000256" key="2">
    <source>
        <dbReference type="ARBA" id="ARBA00023163"/>
    </source>
</evidence>
<evidence type="ECO:0000313" key="4">
    <source>
        <dbReference type="EMBL" id="KAE8656011.1"/>
    </source>
</evidence>
<gene>
    <name evidence="4" type="ORF">F3Y22_tig00117012pilonHSYRG00325</name>
</gene>
<name>A0A6A2WEY5_HIBSY</name>